<dbReference type="Gene3D" id="3.30.300.30">
    <property type="match status" value="1"/>
</dbReference>
<dbReference type="InterPro" id="IPR045851">
    <property type="entry name" value="AMP-bd_C_sf"/>
</dbReference>
<dbReference type="SUPFAM" id="SSF56801">
    <property type="entry name" value="Acetyl-CoA synthetase-like"/>
    <property type="match status" value="1"/>
</dbReference>
<dbReference type="PANTHER" id="PTHR43767:SF1">
    <property type="entry name" value="NONRIBOSOMAL PEPTIDE SYNTHASE PES1 (EUROFUNG)-RELATED"/>
    <property type="match status" value="1"/>
</dbReference>
<feature type="domain" description="AMP-dependent synthetase/ligase" evidence="2">
    <location>
        <begin position="32"/>
        <end position="390"/>
    </location>
</feature>
<gene>
    <name evidence="3" type="ORF">GSF22_18850</name>
</gene>
<sequence length="528" mass="56053">MTPEVDAGNAQLDQPAGGRVDQPARYLHDILDTAAATWPDSTAISDSTGAWTYAEVARLSHAAAGWLRGQGVRRGDRVLVQLPNMRHAAPLWFALSRLGAVFVPLNPGMKDFHLRSVIADSEPVLALVAADPGDRFGAVPAVPVGDCWSAVQDAATTPADATSADATPTGVVPVDSADVQPDDPVAFMYTSGSTAAPKAVVLPQAPVAFAAAGIQAMLGYRPDDVVFCRSPLSFDYGLYQILLATLAGAELALAADEPEVRLLRQLRSTGATVFPAVPSLATALVKLLARDPGPTSLRMVTNTGAALPQAVIDGLRAGLPGAQVVRMYGTTECKRISIMPPDEEFDRPDSVGRPLPGTRVRILDADGAEQPPGEVGEIVVTGPHVMAGYWKLPELTARTFRLHPDGEVRLHTGDYGHVDTDGYLYFSGRRDDMFKRKGTRMSSIEIEAAAMDVPGVRAAAVLPPTDTRDLTIFVAADLPPTTVLRELAVRLEPAKVPAVCRVLAEFPLTLNGKSAKQQLTAMLEAETR</sequence>
<protein>
    <submittedName>
        <fullName evidence="3">AMP-binding protein</fullName>
    </submittedName>
</protein>
<name>A0ABS3VU46_MICEH</name>
<dbReference type="PANTHER" id="PTHR43767">
    <property type="entry name" value="LONG-CHAIN-FATTY-ACID--COA LIGASE"/>
    <property type="match status" value="1"/>
</dbReference>
<evidence type="ECO:0000256" key="1">
    <source>
        <dbReference type="SAM" id="MobiDB-lite"/>
    </source>
</evidence>
<dbReference type="InterPro" id="IPR050237">
    <property type="entry name" value="ATP-dep_AMP-bd_enzyme"/>
</dbReference>
<accession>A0ABS3VU46</accession>
<evidence type="ECO:0000313" key="4">
    <source>
        <dbReference type="Proteomes" id="UP000823521"/>
    </source>
</evidence>
<evidence type="ECO:0000259" key="2">
    <source>
        <dbReference type="Pfam" id="PF00501"/>
    </source>
</evidence>
<dbReference type="EMBL" id="WVUH01000165">
    <property type="protein sequence ID" value="MBO4208047.1"/>
    <property type="molecule type" value="Genomic_DNA"/>
</dbReference>
<dbReference type="Pfam" id="PF00501">
    <property type="entry name" value="AMP-binding"/>
    <property type="match status" value="1"/>
</dbReference>
<dbReference type="InterPro" id="IPR000873">
    <property type="entry name" value="AMP-dep_synth/lig_dom"/>
</dbReference>
<evidence type="ECO:0000313" key="3">
    <source>
        <dbReference type="EMBL" id="MBO4208047.1"/>
    </source>
</evidence>
<feature type="region of interest" description="Disordered" evidence="1">
    <location>
        <begin position="1"/>
        <end position="20"/>
    </location>
</feature>
<keyword evidence="4" id="KW-1185">Reference proteome</keyword>
<comment type="caution">
    <text evidence="3">The sequence shown here is derived from an EMBL/GenBank/DDBJ whole genome shotgun (WGS) entry which is preliminary data.</text>
</comment>
<proteinExistence type="predicted"/>
<dbReference type="Proteomes" id="UP000823521">
    <property type="component" value="Unassembled WGS sequence"/>
</dbReference>
<dbReference type="InterPro" id="IPR042099">
    <property type="entry name" value="ANL_N_sf"/>
</dbReference>
<dbReference type="Gene3D" id="3.40.50.12780">
    <property type="entry name" value="N-terminal domain of ligase-like"/>
    <property type="match status" value="1"/>
</dbReference>
<organism evidence="3 4">
    <name type="scientific">Micromonospora echinofusca</name>
    <dbReference type="NCBI Taxonomy" id="47858"/>
    <lineage>
        <taxon>Bacteria</taxon>
        <taxon>Bacillati</taxon>
        <taxon>Actinomycetota</taxon>
        <taxon>Actinomycetes</taxon>
        <taxon>Micromonosporales</taxon>
        <taxon>Micromonosporaceae</taxon>
        <taxon>Micromonospora</taxon>
    </lineage>
</organism>
<reference evidence="3 4" key="1">
    <citation type="submission" date="2019-12" db="EMBL/GenBank/DDBJ databases">
        <title>Whole genome sequencing of endophytic Actinobacterium Micromonospora sp. MPMI6T.</title>
        <authorList>
            <person name="Evv R."/>
            <person name="Podile A.R."/>
        </authorList>
    </citation>
    <scope>NUCLEOTIDE SEQUENCE [LARGE SCALE GENOMIC DNA]</scope>
    <source>
        <strain evidence="3 4">MPMI6</strain>
    </source>
</reference>